<protein>
    <submittedName>
        <fullName evidence="4">GNAT family N-acetyltransferase</fullName>
    </submittedName>
</protein>
<dbReference type="InterPro" id="IPR016181">
    <property type="entry name" value="Acyl_CoA_acyltransferase"/>
</dbReference>
<dbReference type="GO" id="GO:0016747">
    <property type="term" value="F:acyltransferase activity, transferring groups other than amino-acyl groups"/>
    <property type="evidence" value="ECO:0007669"/>
    <property type="project" value="InterPro"/>
</dbReference>
<dbReference type="PANTHER" id="PTHR43420">
    <property type="entry name" value="ACETYLTRANSFERASE"/>
    <property type="match status" value="1"/>
</dbReference>
<dbReference type="AlphaFoldDB" id="A0AAP6ZYT5"/>
<name>A0AAP6ZYT5_PAEAL</name>
<dbReference type="InterPro" id="IPR000182">
    <property type="entry name" value="GNAT_dom"/>
</dbReference>
<sequence>MMIRLRRPATDDEAILQLVKRELLPHSHLIASREQLIKEIPERLSEGPTYVAVNRVNRTVGFVHVYVREDILIVDMLAVAQSSQHRGFGRQLLKKAEQYGRNKRCTQVRIMVDYGNVRAERFYERSGYRFIRFVPAVVCHEMGKQL</sequence>
<dbReference type="SUPFAM" id="SSF55729">
    <property type="entry name" value="Acyl-CoA N-acyltransferases (Nat)"/>
    <property type="match status" value="1"/>
</dbReference>
<gene>
    <name evidence="4" type="ORF">HMI46_07510</name>
</gene>
<reference evidence="4 5" key="1">
    <citation type="submission" date="2020-05" db="EMBL/GenBank/DDBJ databases">
        <title>Whole genome sequencing and identification of novel metabolites from Paenibacillus alvei strain JR949.</title>
        <authorList>
            <person name="Rajendhran J."/>
            <person name="Sree Pranav P."/>
            <person name="Mahalakshmi B."/>
            <person name="Karthikeyan R."/>
        </authorList>
    </citation>
    <scope>NUCLEOTIDE SEQUENCE [LARGE SCALE GENOMIC DNA]</scope>
    <source>
        <strain evidence="4 5">JR949</strain>
    </source>
</reference>
<evidence type="ECO:0000313" key="5">
    <source>
        <dbReference type="Proteomes" id="UP000552038"/>
    </source>
</evidence>
<comment type="caution">
    <text evidence="4">The sequence shown here is derived from an EMBL/GenBank/DDBJ whole genome shotgun (WGS) entry which is preliminary data.</text>
</comment>
<keyword evidence="2" id="KW-0012">Acyltransferase</keyword>
<evidence type="ECO:0000313" key="4">
    <source>
        <dbReference type="EMBL" id="NOJ70396.1"/>
    </source>
</evidence>
<proteinExistence type="predicted"/>
<dbReference type="CDD" id="cd04301">
    <property type="entry name" value="NAT_SF"/>
    <property type="match status" value="1"/>
</dbReference>
<evidence type="ECO:0000256" key="1">
    <source>
        <dbReference type="ARBA" id="ARBA00022679"/>
    </source>
</evidence>
<evidence type="ECO:0000256" key="2">
    <source>
        <dbReference type="ARBA" id="ARBA00023315"/>
    </source>
</evidence>
<dbReference type="PROSITE" id="PS51186">
    <property type="entry name" value="GNAT"/>
    <property type="match status" value="1"/>
</dbReference>
<feature type="domain" description="N-acetyltransferase" evidence="3">
    <location>
        <begin position="1"/>
        <end position="146"/>
    </location>
</feature>
<keyword evidence="1" id="KW-0808">Transferase</keyword>
<dbReference type="Pfam" id="PF00583">
    <property type="entry name" value="Acetyltransf_1"/>
    <property type="match status" value="1"/>
</dbReference>
<evidence type="ECO:0000259" key="3">
    <source>
        <dbReference type="PROSITE" id="PS51186"/>
    </source>
</evidence>
<dbReference type="Proteomes" id="UP000552038">
    <property type="component" value="Unassembled WGS sequence"/>
</dbReference>
<organism evidence="4 5">
    <name type="scientific">Paenibacillus alvei</name>
    <name type="common">Bacillus alvei</name>
    <dbReference type="NCBI Taxonomy" id="44250"/>
    <lineage>
        <taxon>Bacteria</taxon>
        <taxon>Bacillati</taxon>
        <taxon>Bacillota</taxon>
        <taxon>Bacilli</taxon>
        <taxon>Bacillales</taxon>
        <taxon>Paenibacillaceae</taxon>
        <taxon>Paenibacillus</taxon>
    </lineage>
</organism>
<dbReference type="InterPro" id="IPR050680">
    <property type="entry name" value="YpeA/RimI_acetyltransf"/>
</dbReference>
<dbReference type="EMBL" id="JABFOR010000006">
    <property type="protein sequence ID" value="NOJ70396.1"/>
    <property type="molecule type" value="Genomic_DNA"/>
</dbReference>
<accession>A0AAP6ZYT5</accession>
<dbReference type="Gene3D" id="3.40.630.30">
    <property type="match status" value="1"/>
</dbReference>